<dbReference type="SUPFAM" id="SSF51735">
    <property type="entry name" value="NAD(P)-binding Rossmann-fold domains"/>
    <property type="match status" value="1"/>
</dbReference>
<proteinExistence type="inferred from homology"/>
<dbReference type="PANTHER" id="PTHR42748">
    <property type="entry name" value="NITROGEN METABOLITE REPRESSION PROTEIN NMRA FAMILY MEMBER"/>
    <property type="match status" value="1"/>
</dbReference>
<keyword evidence="5" id="KW-1185">Reference proteome</keyword>
<dbReference type="OrthoDB" id="419598at2759"/>
<evidence type="ECO:0000313" key="5">
    <source>
        <dbReference type="Proteomes" id="UP000294933"/>
    </source>
</evidence>
<reference evidence="4 5" key="1">
    <citation type="submission" date="2018-06" db="EMBL/GenBank/DDBJ databases">
        <title>A transcriptomic atlas of mushroom development highlights an independent origin of complex multicellularity.</title>
        <authorList>
            <consortium name="DOE Joint Genome Institute"/>
            <person name="Krizsan K."/>
            <person name="Almasi E."/>
            <person name="Merenyi Z."/>
            <person name="Sahu N."/>
            <person name="Viragh M."/>
            <person name="Koszo T."/>
            <person name="Mondo S."/>
            <person name="Kiss B."/>
            <person name="Balint B."/>
            <person name="Kues U."/>
            <person name="Barry K."/>
            <person name="Hegedus J.C."/>
            <person name="Henrissat B."/>
            <person name="Johnson J."/>
            <person name="Lipzen A."/>
            <person name="Ohm R."/>
            <person name="Nagy I."/>
            <person name="Pangilinan J."/>
            <person name="Yan J."/>
            <person name="Xiong Y."/>
            <person name="Grigoriev I.V."/>
            <person name="Hibbett D.S."/>
            <person name="Nagy L.G."/>
        </authorList>
    </citation>
    <scope>NUCLEOTIDE SEQUENCE [LARGE SCALE GENOMIC DNA]</scope>
    <source>
        <strain evidence="4 5">SZMC22713</strain>
    </source>
</reference>
<dbReference type="InterPro" id="IPR036291">
    <property type="entry name" value="NAD(P)-bd_dom_sf"/>
</dbReference>
<accession>A0A4Y7PX28</accession>
<evidence type="ECO:0000313" key="4">
    <source>
        <dbReference type="EMBL" id="TDL19695.1"/>
    </source>
</evidence>
<dbReference type="STRING" id="50990.A0A4Y7PX28"/>
<keyword evidence="2" id="KW-0521">NADP</keyword>
<dbReference type="GO" id="GO:0005634">
    <property type="term" value="C:nucleus"/>
    <property type="evidence" value="ECO:0007669"/>
    <property type="project" value="TreeGrafter"/>
</dbReference>
<feature type="domain" description="NmrA-like" evidence="3">
    <location>
        <begin position="4"/>
        <end position="291"/>
    </location>
</feature>
<dbReference type="CDD" id="cd05251">
    <property type="entry name" value="NmrA_like_SDR_a"/>
    <property type="match status" value="1"/>
</dbReference>
<evidence type="ECO:0000259" key="3">
    <source>
        <dbReference type="Pfam" id="PF05368"/>
    </source>
</evidence>
<dbReference type="InterPro" id="IPR051164">
    <property type="entry name" value="NmrA-like_oxidored"/>
</dbReference>
<dbReference type="InterPro" id="IPR008030">
    <property type="entry name" value="NmrA-like"/>
</dbReference>
<gene>
    <name evidence="4" type="ORF">BD410DRAFT_791823</name>
</gene>
<dbReference type="Gene3D" id="3.40.50.720">
    <property type="entry name" value="NAD(P)-binding Rossmann-like Domain"/>
    <property type="match status" value="1"/>
</dbReference>
<dbReference type="AlphaFoldDB" id="A0A4Y7PX28"/>
<organism evidence="4 5">
    <name type="scientific">Rickenella mellea</name>
    <dbReference type="NCBI Taxonomy" id="50990"/>
    <lineage>
        <taxon>Eukaryota</taxon>
        <taxon>Fungi</taxon>
        <taxon>Dikarya</taxon>
        <taxon>Basidiomycota</taxon>
        <taxon>Agaricomycotina</taxon>
        <taxon>Agaricomycetes</taxon>
        <taxon>Hymenochaetales</taxon>
        <taxon>Rickenellaceae</taxon>
        <taxon>Rickenella</taxon>
    </lineage>
</organism>
<evidence type="ECO:0000256" key="2">
    <source>
        <dbReference type="ARBA" id="ARBA00022857"/>
    </source>
</evidence>
<dbReference type="Pfam" id="PF05368">
    <property type="entry name" value="NmrA"/>
    <property type="match status" value="1"/>
</dbReference>
<evidence type="ECO:0000256" key="1">
    <source>
        <dbReference type="ARBA" id="ARBA00006328"/>
    </source>
</evidence>
<dbReference type="VEuPathDB" id="FungiDB:BD410DRAFT_791823"/>
<name>A0A4Y7PX28_9AGAM</name>
<dbReference type="Proteomes" id="UP000294933">
    <property type="component" value="Unassembled WGS sequence"/>
</dbReference>
<sequence length="302" mass="33147">MSGKKVIVVTGATGAQGGSVVRFLLEDGTFSVRGVTRNANSDKAKELAAKGVEVVTANLHDIESVKKAFTGAYGVFGVTNFWDPNEGGSEKEIAQGKNLVDAAKATGISHFVWSTLDNTAPIHAVHWDSKAQVDDYLKASGVPRTSLYTAFYYENFATFFKLAKNADGGLEANWPPVMLSDGPLGMYAVEDTGAWVLEAFKNPTEWVGKDIRVIAEVVTPRAAAKTLSDILGKPVKLAEVNEEAFESTKDIPQLKELYYNNKWFYHNKGSPNRDPEQTRKIYPKVQSFETWAKAHINELVPQ</sequence>
<dbReference type="PANTHER" id="PTHR42748:SF7">
    <property type="entry name" value="NMRA LIKE REDOX SENSOR 1-RELATED"/>
    <property type="match status" value="1"/>
</dbReference>
<comment type="similarity">
    <text evidence="1">Belongs to the NmrA-type oxidoreductase family.</text>
</comment>
<protein>
    <submittedName>
        <fullName evidence="4">NAD-binding protein</fullName>
    </submittedName>
</protein>
<dbReference type="Gene3D" id="3.90.25.10">
    <property type="entry name" value="UDP-galactose 4-epimerase, domain 1"/>
    <property type="match status" value="1"/>
</dbReference>
<dbReference type="EMBL" id="ML170194">
    <property type="protein sequence ID" value="TDL19695.1"/>
    <property type="molecule type" value="Genomic_DNA"/>
</dbReference>